<dbReference type="Proteomes" id="UP001160148">
    <property type="component" value="Unassembled WGS sequence"/>
</dbReference>
<gene>
    <name evidence="2" type="ORF">MEUPH1_LOCUS4411</name>
</gene>
<sequence length="127" mass="13631">MLYARAGVVRSGTSTATATTTAAVDTTSGAKGLPSTPTTISSHPRPYSGRRRPGTDDDDDDDDDDDYDDDDYYDDYDYDDDNDYDNGGSDGAGGGSSGRAVDWMGQRVGGRWLRSARNYRTAAPKPL</sequence>
<feature type="compositionally biased region" description="Low complexity" evidence="1">
    <location>
        <begin position="11"/>
        <end position="30"/>
    </location>
</feature>
<organism evidence="2 3">
    <name type="scientific">Macrosiphum euphorbiae</name>
    <name type="common">potato aphid</name>
    <dbReference type="NCBI Taxonomy" id="13131"/>
    <lineage>
        <taxon>Eukaryota</taxon>
        <taxon>Metazoa</taxon>
        <taxon>Ecdysozoa</taxon>
        <taxon>Arthropoda</taxon>
        <taxon>Hexapoda</taxon>
        <taxon>Insecta</taxon>
        <taxon>Pterygota</taxon>
        <taxon>Neoptera</taxon>
        <taxon>Paraneoptera</taxon>
        <taxon>Hemiptera</taxon>
        <taxon>Sternorrhyncha</taxon>
        <taxon>Aphidomorpha</taxon>
        <taxon>Aphidoidea</taxon>
        <taxon>Aphididae</taxon>
        <taxon>Macrosiphini</taxon>
        <taxon>Macrosiphum</taxon>
    </lineage>
</organism>
<accession>A0AAV0VTZ0</accession>
<feature type="compositionally biased region" description="Acidic residues" evidence="1">
    <location>
        <begin position="56"/>
        <end position="84"/>
    </location>
</feature>
<feature type="compositionally biased region" description="Gly residues" evidence="1">
    <location>
        <begin position="88"/>
        <end position="97"/>
    </location>
</feature>
<reference evidence="2 3" key="1">
    <citation type="submission" date="2023-01" db="EMBL/GenBank/DDBJ databases">
        <authorList>
            <person name="Whitehead M."/>
        </authorList>
    </citation>
    <scope>NUCLEOTIDE SEQUENCE [LARGE SCALE GENOMIC DNA]</scope>
</reference>
<feature type="region of interest" description="Disordered" evidence="1">
    <location>
        <begin position="1"/>
        <end position="102"/>
    </location>
</feature>
<comment type="caution">
    <text evidence="2">The sequence shown here is derived from an EMBL/GenBank/DDBJ whole genome shotgun (WGS) entry which is preliminary data.</text>
</comment>
<dbReference type="EMBL" id="CARXXK010000001">
    <property type="protein sequence ID" value="CAI6347643.1"/>
    <property type="molecule type" value="Genomic_DNA"/>
</dbReference>
<name>A0AAV0VTZ0_9HEMI</name>
<proteinExistence type="predicted"/>
<evidence type="ECO:0000313" key="3">
    <source>
        <dbReference type="Proteomes" id="UP001160148"/>
    </source>
</evidence>
<evidence type="ECO:0000256" key="1">
    <source>
        <dbReference type="SAM" id="MobiDB-lite"/>
    </source>
</evidence>
<protein>
    <submittedName>
        <fullName evidence="2">Uncharacterized protein</fullName>
    </submittedName>
</protein>
<dbReference type="AlphaFoldDB" id="A0AAV0VTZ0"/>
<keyword evidence="3" id="KW-1185">Reference proteome</keyword>
<evidence type="ECO:0000313" key="2">
    <source>
        <dbReference type="EMBL" id="CAI6347643.1"/>
    </source>
</evidence>